<evidence type="ECO:0000313" key="3">
    <source>
        <dbReference type="EMBL" id="TKG33338.1"/>
    </source>
</evidence>
<reference evidence="3 5" key="4">
    <citation type="submission" date="2019-04" db="EMBL/GenBank/DDBJ databases">
        <title>A reverse ecology approach based on a biological definition of microbial populations.</title>
        <authorList>
            <person name="Arevalo P."/>
            <person name="Vaninsberghe D."/>
            <person name="Elsherbini J."/>
            <person name="Gore J."/>
            <person name="Polz M."/>
        </authorList>
    </citation>
    <scope>NUCLEOTIDE SEQUENCE [LARGE SCALE GENOMIC DNA]</scope>
    <source>
        <strain evidence="3 5">10N.222.45.A8</strain>
    </source>
</reference>
<dbReference type="RefSeq" id="WP_102257267.1">
    <property type="nucleotide sequence ID" value="NZ_MDBP01000001.1"/>
</dbReference>
<reference evidence="2" key="3">
    <citation type="journal article" date="2018" name="Nature">
        <title>A major lineage of non-tailed dsDNA viruses as unrecognized killers of marine bacteria.</title>
        <authorList>
            <person name="Kauffman K.M."/>
            <person name="Hussain F.A."/>
            <person name="Yang J."/>
            <person name="Arevalo P."/>
            <person name="Brown J.M."/>
            <person name="Chang W.K."/>
            <person name="VanInsberghe D."/>
            <person name="Elsherbini J."/>
            <person name="Sharma R.S."/>
            <person name="Cutler M.B."/>
            <person name="Kelly L."/>
            <person name="Polz M.F."/>
        </authorList>
    </citation>
    <scope>NUCLEOTIDE SEQUENCE</scope>
    <source>
        <strain evidence="2">10N.222.48.A2</strain>
    </source>
</reference>
<organism evidence="2 4">
    <name type="scientific">Vibrio tasmaniensis</name>
    <dbReference type="NCBI Taxonomy" id="212663"/>
    <lineage>
        <taxon>Bacteria</taxon>
        <taxon>Pseudomonadati</taxon>
        <taxon>Pseudomonadota</taxon>
        <taxon>Gammaproteobacteria</taxon>
        <taxon>Vibrionales</taxon>
        <taxon>Vibrionaceae</taxon>
        <taxon>Vibrio</taxon>
    </lineage>
</organism>
<comment type="caution">
    <text evidence="2">The sequence shown here is derived from an EMBL/GenBank/DDBJ whole genome shotgun (WGS) entry which is preliminary data.</text>
</comment>
<gene>
    <name evidence="2" type="ORF">BCS92_00120</name>
    <name evidence="3" type="ORF">FC057_11845</name>
</gene>
<dbReference type="Proteomes" id="UP000308018">
    <property type="component" value="Unassembled WGS sequence"/>
</dbReference>
<reference evidence="4" key="1">
    <citation type="submission" date="2016-07" db="EMBL/GenBank/DDBJ databases">
        <title>Nontailed viruses are major unrecognized killers of bacteria in the ocean.</title>
        <authorList>
            <person name="Kauffman K."/>
            <person name="Hussain F."/>
            <person name="Yang J."/>
            <person name="Arevalo P."/>
            <person name="Brown J."/>
            <person name="Cutler M."/>
            <person name="Kelly L."/>
            <person name="Polz M.F."/>
        </authorList>
    </citation>
    <scope>NUCLEOTIDE SEQUENCE [LARGE SCALE GENOMIC DNA]</scope>
    <source>
        <strain evidence="4">10N.222.48.A2</strain>
    </source>
</reference>
<evidence type="ECO:0000313" key="5">
    <source>
        <dbReference type="Proteomes" id="UP000308018"/>
    </source>
</evidence>
<reference evidence="2" key="2">
    <citation type="submission" date="2016-07" db="EMBL/GenBank/DDBJ databases">
        <authorList>
            <person name="Wan K."/>
            <person name="Booth B."/>
            <person name="Spirohn K."/>
            <person name="Hao T."/>
            <person name="Hu Y."/>
            <person name="Calderwood M."/>
            <person name="Hill D."/>
            <person name="Mohr S."/>
            <person name="Vidal M."/>
            <person name="Celniker S."/>
            <person name="Perrimon N."/>
        </authorList>
    </citation>
    <scope>NUCLEOTIDE SEQUENCE</scope>
    <source>
        <strain evidence="2">10N.222.48.A2</strain>
    </source>
</reference>
<keyword evidence="1" id="KW-0732">Signal</keyword>
<feature type="signal peptide" evidence="1">
    <location>
        <begin position="1"/>
        <end position="16"/>
    </location>
</feature>
<dbReference type="EMBL" id="SYVV01000017">
    <property type="protein sequence ID" value="TKG33338.1"/>
    <property type="molecule type" value="Genomic_DNA"/>
</dbReference>
<protein>
    <submittedName>
        <fullName evidence="2">Uncharacterized protein</fullName>
    </submittedName>
</protein>
<sequence>MKKVLFLLPLAFSLNAADSANYDEKRRLFCELTSINPLLSDLGKGDVRDGWLRIQDDMYYSIEIGGWVMLRYGSNDGVNISNTKNSLYIKDYVGLTKFDKKTGKVTMNYSTKDMSQKLVWSCDVGLNQPNNSEM</sequence>
<accession>A0A2N7NPW3</accession>
<proteinExistence type="predicted"/>
<dbReference type="Proteomes" id="UP000235579">
    <property type="component" value="Unassembled WGS sequence"/>
</dbReference>
<dbReference type="EMBL" id="MDBP01000001">
    <property type="protein sequence ID" value="PMP19035.1"/>
    <property type="molecule type" value="Genomic_DNA"/>
</dbReference>
<evidence type="ECO:0000313" key="4">
    <source>
        <dbReference type="Proteomes" id="UP000235579"/>
    </source>
</evidence>
<evidence type="ECO:0000256" key="1">
    <source>
        <dbReference type="SAM" id="SignalP"/>
    </source>
</evidence>
<feature type="chain" id="PRO_5030054403" evidence="1">
    <location>
        <begin position="17"/>
        <end position="134"/>
    </location>
</feature>
<evidence type="ECO:0000313" key="2">
    <source>
        <dbReference type="EMBL" id="PMP19035.1"/>
    </source>
</evidence>
<dbReference type="AlphaFoldDB" id="A0A2N7NPW3"/>
<name>A0A2N7NPW3_9VIBR</name>